<proteinExistence type="predicted"/>
<dbReference type="EMBL" id="JBHSNF010000002">
    <property type="protein sequence ID" value="MFC5526377.1"/>
    <property type="molecule type" value="Genomic_DNA"/>
</dbReference>
<name>A0ABW0QS63_9GAMM</name>
<reference evidence="4" key="1">
    <citation type="journal article" date="2019" name="Int. J. Syst. Evol. Microbiol.">
        <title>The Global Catalogue of Microorganisms (GCM) 10K type strain sequencing project: providing services to taxonomists for standard genome sequencing and annotation.</title>
        <authorList>
            <consortium name="The Broad Institute Genomics Platform"/>
            <consortium name="The Broad Institute Genome Sequencing Center for Infectious Disease"/>
            <person name="Wu L."/>
            <person name="Ma J."/>
        </authorList>
    </citation>
    <scope>NUCLEOTIDE SEQUENCE [LARGE SCALE GENOMIC DNA]</scope>
    <source>
        <strain evidence="4">CGMCC 1.16619</strain>
    </source>
</reference>
<dbReference type="Proteomes" id="UP001596114">
    <property type="component" value="Unassembled WGS sequence"/>
</dbReference>
<evidence type="ECO:0000313" key="4">
    <source>
        <dbReference type="Proteomes" id="UP001596114"/>
    </source>
</evidence>
<gene>
    <name evidence="3" type="ORF">ACFPPA_11600</name>
</gene>
<comment type="caution">
    <text evidence="3">The sequence shown here is derived from an EMBL/GenBank/DDBJ whole genome shotgun (WGS) entry which is preliminary data.</text>
</comment>
<accession>A0ABW0QS63</accession>
<keyword evidence="4" id="KW-1185">Reference proteome</keyword>
<evidence type="ECO:0000256" key="1">
    <source>
        <dbReference type="SAM" id="MobiDB-lite"/>
    </source>
</evidence>
<keyword evidence="2" id="KW-0732">Signal</keyword>
<feature type="region of interest" description="Disordered" evidence="1">
    <location>
        <begin position="98"/>
        <end position="117"/>
    </location>
</feature>
<evidence type="ECO:0000256" key="2">
    <source>
        <dbReference type="SAM" id="SignalP"/>
    </source>
</evidence>
<organism evidence="3 4">
    <name type="scientific">Rhodanobacter ginsengisoli</name>
    <dbReference type="NCBI Taxonomy" id="418646"/>
    <lineage>
        <taxon>Bacteria</taxon>
        <taxon>Pseudomonadati</taxon>
        <taxon>Pseudomonadota</taxon>
        <taxon>Gammaproteobacteria</taxon>
        <taxon>Lysobacterales</taxon>
        <taxon>Rhodanobacteraceae</taxon>
        <taxon>Rhodanobacter</taxon>
    </lineage>
</organism>
<protein>
    <submittedName>
        <fullName evidence="3">Uncharacterized protein</fullName>
    </submittedName>
</protein>
<feature type="signal peptide" evidence="2">
    <location>
        <begin position="1"/>
        <end position="25"/>
    </location>
</feature>
<feature type="chain" id="PRO_5045731863" evidence="2">
    <location>
        <begin position="26"/>
        <end position="151"/>
    </location>
</feature>
<evidence type="ECO:0000313" key="3">
    <source>
        <dbReference type="EMBL" id="MFC5526377.1"/>
    </source>
</evidence>
<sequence length="151" mass="15647">MFKNLSRRVALAGVMAIALSTSALADSPPAMGLGQSWPNTVDVSPNPGWHAYVFMLGGVKYVQINDINGNVLGAVGTVNGQFITLPIGRFSQLVATPQEPAASPTTATPVASPSTVYQDTTTTVTATPLSNGTVLLNAMACDPIECNNGRQ</sequence>
<dbReference type="RefSeq" id="WP_377319991.1">
    <property type="nucleotide sequence ID" value="NZ_JBHSNF010000002.1"/>
</dbReference>